<keyword evidence="1" id="KW-0812">Transmembrane</keyword>
<dbReference type="AlphaFoldDB" id="A0A1G1XMP9"/>
<dbReference type="Proteomes" id="UP000176260">
    <property type="component" value="Unassembled WGS sequence"/>
</dbReference>
<keyword evidence="1" id="KW-1133">Transmembrane helix</keyword>
<sequence length="406" mass="44291">MELAGHQLLKIIAEIFFMQQKKQINTIFFCLSIIALLGVYFFQPIPVLAANTPPTQSVQIRFSPSTAFIEVTNNAVFNVHPNETYVIIITSDDVDGPSGDQIKRTCTKINIPDFDGLCPILNFEAPALTTRFPFTIPSDASGNIPITIATFDLATAFTQVSFTLHVIRPDGVLPTQVVKLRPGGTSDWKVIANNDVITAERGQTFVINIASDHPLKEQIKRTCALDEAKLPDFKGLCQINTFSAPMLMTQFNFKIPADAPDSIGPIKIRTEDLGGDYAEVSFSFNITSPAASTVASPTPEEMPPTLEAAGPSPSGLRWKFLNPTNLNPNASVKSMREALGRIALLITGLAGALALALFILGAIYMMTSAGNKQRAQRGKEIITWTLIGLIGILLSYFLLRYILKIF</sequence>
<feature type="transmembrane region" description="Helical" evidence="1">
    <location>
        <begin position="381"/>
        <end position="403"/>
    </location>
</feature>
<evidence type="ECO:0000313" key="2">
    <source>
        <dbReference type="EMBL" id="OGY41262.1"/>
    </source>
</evidence>
<reference evidence="2 3" key="1">
    <citation type="journal article" date="2016" name="Nat. Commun.">
        <title>Thousands of microbial genomes shed light on interconnected biogeochemical processes in an aquifer system.</title>
        <authorList>
            <person name="Anantharaman K."/>
            <person name="Brown C.T."/>
            <person name="Hug L.A."/>
            <person name="Sharon I."/>
            <person name="Castelle C.J."/>
            <person name="Probst A.J."/>
            <person name="Thomas B.C."/>
            <person name="Singh A."/>
            <person name="Wilkins M.J."/>
            <person name="Karaoz U."/>
            <person name="Brodie E.L."/>
            <person name="Williams K.H."/>
            <person name="Hubbard S.S."/>
            <person name="Banfield J.F."/>
        </authorList>
    </citation>
    <scope>NUCLEOTIDE SEQUENCE [LARGE SCALE GENOMIC DNA]</scope>
</reference>
<evidence type="ECO:0000313" key="3">
    <source>
        <dbReference type="Proteomes" id="UP000176260"/>
    </source>
</evidence>
<feature type="transmembrane region" description="Helical" evidence="1">
    <location>
        <begin position="24"/>
        <end position="42"/>
    </location>
</feature>
<keyword evidence="1" id="KW-0472">Membrane</keyword>
<feature type="transmembrane region" description="Helical" evidence="1">
    <location>
        <begin position="338"/>
        <end position="360"/>
    </location>
</feature>
<proteinExistence type="predicted"/>
<protein>
    <submittedName>
        <fullName evidence="2">Uncharacterized protein</fullName>
    </submittedName>
</protein>
<organism evidence="2 3">
    <name type="scientific">Candidatus Buchananbacteria bacterium RBG_13_39_9</name>
    <dbReference type="NCBI Taxonomy" id="1797531"/>
    <lineage>
        <taxon>Bacteria</taxon>
        <taxon>Candidatus Buchananiibacteriota</taxon>
    </lineage>
</organism>
<evidence type="ECO:0000256" key="1">
    <source>
        <dbReference type="SAM" id="Phobius"/>
    </source>
</evidence>
<dbReference type="InterPro" id="IPR043993">
    <property type="entry name" value="T4SS_pilin"/>
</dbReference>
<dbReference type="Pfam" id="PF18895">
    <property type="entry name" value="T4SS_pilin"/>
    <property type="match status" value="1"/>
</dbReference>
<name>A0A1G1XMP9_9BACT</name>
<gene>
    <name evidence="2" type="ORF">A2Y67_02285</name>
</gene>
<accession>A0A1G1XMP9</accession>
<dbReference type="EMBL" id="MHIA01000032">
    <property type="protein sequence ID" value="OGY41262.1"/>
    <property type="molecule type" value="Genomic_DNA"/>
</dbReference>
<comment type="caution">
    <text evidence="2">The sequence shown here is derived from an EMBL/GenBank/DDBJ whole genome shotgun (WGS) entry which is preliminary data.</text>
</comment>